<keyword evidence="3" id="KW-0812">Transmembrane</keyword>
<reference evidence="5 6" key="1">
    <citation type="submission" date="2022-11" db="EMBL/GenBank/DDBJ databases">
        <title>Study of microbial diversity in lake waters.</title>
        <authorList>
            <person name="Zhang J."/>
        </authorList>
    </citation>
    <scope>NUCLEOTIDE SEQUENCE [LARGE SCALE GENOMIC DNA]</scope>
    <source>
        <strain evidence="5 6">DT12</strain>
    </source>
</reference>
<feature type="domain" description="Putative zinc-finger" evidence="4">
    <location>
        <begin position="12"/>
        <end position="36"/>
    </location>
</feature>
<dbReference type="InterPro" id="IPR041916">
    <property type="entry name" value="Anti_sigma_zinc_sf"/>
</dbReference>
<keyword evidence="6" id="KW-1185">Reference proteome</keyword>
<evidence type="ECO:0000259" key="4">
    <source>
        <dbReference type="Pfam" id="PF13490"/>
    </source>
</evidence>
<proteinExistence type="inferred from homology"/>
<dbReference type="Proteomes" id="UP001208017">
    <property type="component" value="Unassembled WGS sequence"/>
</dbReference>
<sequence length="172" mass="19144">MEHLERRTILKYLADELGAAETVSFEAHLEACDRCHEQFLSLIESGDEADGLPSLLEMPSDGFSDRVMSAVLHEDAESRAENAVAAEIEQTHANVVPLRPRRQHRFESFTHFVTAAVVTGFMVLGSYQVQGLPTFGVVQTALRTGDVVTDGTYRVYTEIHGFMARVNSEIFQ</sequence>
<dbReference type="RefSeq" id="WP_267151775.1">
    <property type="nucleotide sequence ID" value="NZ_JAPMLT010000005.1"/>
</dbReference>
<feature type="transmembrane region" description="Helical" evidence="3">
    <location>
        <begin position="109"/>
        <end position="129"/>
    </location>
</feature>
<gene>
    <name evidence="5" type="ORF">OS242_11170</name>
</gene>
<keyword evidence="3" id="KW-0472">Membrane</keyword>
<dbReference type="Gene3D" id="1.10.10.1320">
    <property type="entry name" value="Anti-sigma factor, zinc-finger domain"/>
    <property type="match status" value="1"/>
</dbReference>
<comment type="caution">
    <text evidence="5">The sequence shown here is derived from an EMBL/GenBank/DDBJ whole genome shotgun (WGS) entry which is preliminary data.</text>
</comment>
<dbReference type="Pfam" id="PF13490">
    <property type="entry name" value="zf-HC2"/>
    <property type="match status" value="1"/>
</dbReference>
<name>A0ABT3X0V3_9BACL</name>
<comment type="similarity">
    <text evidence="1">Belongs to the zinc-associated anti-sigma factor (ZAS) superfamily. Anti-sigma-W factor family.</text>
</comment>
<dbReference type="InterPro" id="IPR027383">
    <property type="entry name" value="Znf_put"/>
</dbReference>
<evidence type="ECO:0000256" key="3">
    <source>
        <dbReference type="SAM" id="Phobius"/>
    </source>
</evidence>
<organism evidence="5 6">
    <name type="scientific">Tumebacillus lacus</name>
    <dbReference type="NCBI Taxonomy" id="2995335"/>
    <lineage>
        <taxon>Bacteria</taxon>
        <taxon>Bacillati</taxon>
        <taxon>Bacillota</taxon>
        <taxon>Bacilli</taxon>
        <taxon>Bacillales</taxon>
        <taxon>Alicyclobacillaceae</taxon>
        <taxon>Tumebacillus</taxon>
    </lineage>
</organism>
<evidence type="ECO:0000313" key="6">
    <source>
        <dbReference type="Proteomes" id="UP001208017"/>
    </source>
</evidence>
<evidence type="ECO:0000256" key="1">
    <source>
        <dbReference type="ARBA" id="ARBA00024353"/>
    </source>
</evidence>
<accession>A0ABT3X0V3</accession>
<evidence type="ECO:0000256" key="2">
    <source>
        <dbReference type="ARBA" id="ARBA00024438"/>
    </source>
</evidence>
<keyword evidence="3" id="KW-1133">Transmembrane helix</keyword>
<dbReference type="EMBL" id="JAPMLT010000005">
    <property type="protein sequence ID" value="MCX7570523.1"/>
    <property type="molecule type" value="Genomic_DNA"/>
</dbReference>
<protein>
    <recommendedName>
        <fullName evidence="2">Anti-sigma-W factor RsiW</fullName>
    </recommendedName>
</protein>
<evidence type="ECO:0000313" key="5">
    <source>
        <dbReference type="EMBL" id="MCX7570523.1"/>
    </source>
</evidence>